<name>A0A564J893_9ENTR</name>
<dbReference type="EMBL" id="CABGHF010000008">
    <property type="protein sequence ID" value="VUS53119.1"/>
    <property type="molecule type" value="Genomic_DNA"/>
</dbReference>
<organism evidence="1 2">
    <name type="scientific">Klebsiella spallanzanii</name>
    <dbReference type="NCBI Taxonomy" id="2587528"/>
    <lineage>
        <taxon>Bacteria</taxon>
        <taxon>Pseudomonadati</taxon>
        <taxon>Pseudomonadota</taxon>
        <taxon>Gammaproteobacteria</taxon>
        <taxon>Enterobacterales</taxon>
        <taxon>Enterobacteriaceae</taxon>
        <taxon>Klebsiella/Raoultella group</taxon>
        <taxon>Klebsiella</taxon>
    </lineage>
</organism>
<evidence type="ECO:0000313" key="2">
    <source>
        <dbReference type="Proteomes" id="UP000318370"/>
    </source>
</evidence>
<sequence>MQREREVGPLVLNGLKALEQELDKYYRGRAFIYLPAMRLQSECCCHLTRKYIVIGVSPPAENIFLKQHINLGDSLATIIKKLNSFRDCHHQDRCEFCYFVFNLKEDEQRIFNVLSKSNNYRLAADELNINEKNLRRKIYTFTQQMSIPNRRWFLWWITYMNRRRPHFFNAGVD</sequence>
<evidence type="ECO:0000313" key="1">
    <source>
        <dbReference type="EMBL" id="VUS53119.1"/>
    </source>
</evidence>
<dbReference type="RefSeq" id="WP_142462431.1">
    <property type="nucleotide sequence ID" value="NZ_CABGHF010000008.1"/>
</dbReference>
<dbReference type="AlphaFoldDB" id="A0A564J893"/>
<reference evidence="1 2" key="1">
    <citation type="submission" date="2019-07" db="EMBL/GenBank/DDBJ databases">
        <authorList>
            <person name="Brisse S."/>
            <person name="Rodrigues C."/>
            <person name="Thorpe H."/>
        </authorList>
    </citation>
    <scope>NUCLEOTIDE SEQUENCE [LARGE SCALE GENOMIC DNA]</scope>
    <source>
        <strain evidence="1">SB6408</strain>
    </source>
</reference>
<dbReference type="Proteomes" id="UP000318370">
    <property type="component" value="Unassembled WGS sequence"/>
</dbReference>
<protein>
    <submittedName>
        <fullName evidence="1">Uncharacterized protein</fullName>
    </submittedName>
</protein>
<gene>
    <name evidence="1" type="ORF">SB6408_04469</name>
</gene>
<proteinExistence type="predicted"/>
<accession>A0A564J893</accession>